<protein>
    <recommendedName>
        <fullName evidence="2">DUF8004 domain-containing protein</fullName>
    </recommendedName>
</protein>
<comment type="caution">
    <text evidence="3">The sequence shown here is derived from an EMBL/GenBank/DDBJ whole genome shotgun (WGS) entry which is preliminary data.</text>
</comment>
<dbReference type="Pfam" id="PF26013">
    <property type="entry name" value="DUF8004"/>
    <property type="match status" value="1"/>
</dbReference>
<name>A0AAJ0GT73_9PEZI</name>
<organism evidence="3 4">
    <name type="scientific">Chaetomium strumarium</name>
    <dbReference type="NCBI Taxonomy" id="1170767"/>
    <lineage>
        <taxon>Eukaryota</taxon>
        <taxon>Fungi</taxon>
        <taxon>Dikarya</taxon>
        <taxon>Ascomycota</taxon>
        <taxon>Pezizomycotina</taxon>
        <taxon>Sordariomycetes</taxon>
        <taxon>Sordariomycetidae</taxon>
        <taxon>Sordariales</taxon>
        <taxon>Chaetomiaceae</taxon>
        <taxon>Chaetomium</taxon>
    </lineage>
</organism>
<dbReference type="Proteomes" id="UP001273166">
    <property type="component" value="Unassembled WGS sequence"/>
</dbReference>
<feature type="compositionally biased region" description="Polar residues" evidence="1">
    <location>
        <begin position="19"/>
        <end position="34"/>
    </location>
</feature>
<accession>A0AAJ0GT73</accession>
<dbReference type="InterPro" id="IPR058317">
    <property type="entry name" value="DUF8004"/>
</dbReference>
<feature type="region of interest" description="Disordered" evidence="1">
    <location>
        <begin position="1"/>
        <end position="115"/>
    </location>
</feature>
<sequence length="827" mass="91814">MSGRSAYVRKKGREASQARPKSNNSADNGTNSELPSGAMPGLSHDRDFMGERDVLDGMLPYYDETPRYGNQRGRSQSGPGLDRMREGPSTSHLHSQPNELAHSRARGLPTKTDDVAEIERSGLRIALDKKTDEVRKGLVKAFTFKKKHKGSDDAEPATDTRPESSATVRPAQGAGVRFQGHDDEYDSAMPSARYRAAPQGPRSRWNEAGNAAMPSNPLPVVAEASASLIKRWIGAGRPMQRWNKLRKDPELWDPTGDVLVFLGRKDHSRQLKPSFRLSSHIIEATESRYLLTLLREGSTDEDVDFPSSPAGALPMPQCYGSFEQAAHHVPGEYGHGAQPTPPGSEDSGSVWEMDGQISYEMYLPAPPNLPRLDQLRYHITTRNVFAFISYASLVGLSLFQALTDLSTRLESYMPRTSDTLGALLRYVSAKGLDDVRNDPETAVSLLAWSESSEVRWEAGWRESFVHCAGMYGQLEKCADFKHVTPITRGLLERVSLETQLRIQAAEERLAEFDYGDMWPSSVAVTANTSGPVVTAPAKAAMDRLQQFFVQYYTRQFGSWPPPVSRSRGGLSAQVGEDEEDIWLTRTVGQLLQKDFAALYDYLVNRDIVWDESEARPSRKWMMVSESGTQGLETDTPDLPMTDMLIEFDNKHRFPHIPYPYPLVPVSIAPRSGSSSPTKEGSAGGMFGGKSVKKNASRTNGAGRMGADERRIQLAYTEATNICILGSDFIHSDLIDAFSKFEKTDHLGRIDPFTARRARWVLIYGILQTLASVSVDAPGIRYKDDVSYHISPRLKGVKVPPWKTGGPRLNTHEAAHELSHCWTVPARW</sequence>
<reference evidence="3" key="1">
    <citation type="journal article" date="2023" name="Mol. Phylogenet. Evol.">
        <title>Genome-scale phylogeny and comparative genomics of the fungal order Sordariales.</title>
        <authorList>
            <person name="Hensen N."/>
            <person name="Bonometti L."/>
            <person name="Westerberg I."/>
            <person name="Brannstrom I.O."/>
            <person name="Guillou S."/>
            <person name="Cros-Aarteil S."/>
            <person name="Calhoun S."/>
            <person name="Haridas S."/>
            <person name="Kuo A."/>
            <person name="Mondo S."/>
            <person name="Pangilinan J."/>
            <person name="Riley R."/>
            <person name="LaButti K."/>
            <person name="Andreopoulos B."/>
            <person name="Lipzen A."/>
            <person name="Chen C."/>
            <person name="Yan M."/>
            <person name="Daum C."/>
            <person name="Ng V."/>
            <person name="Clum A."/>
            <person name="Steindorff A."/>
            <person name="Ohm R.A."/>
            <person name="Martin F."/>
            <person name="Silar P."/>
            <person name="Natvig D.O."/>
            <person name="Lalanne C."/>
            <person name="Gautier V."/>
            <person name="Ament-Velasquez S.L."/>
            <person name="Kruys A."/>
            <person name="Hutchinson M.I."/>
            <person name="Powell A.J."/>
            <person name="Barry K."/>
            <person name="Miller A.N."/>
            <person name="Grigoriev I.V."/>
            <person name="Debuchy R."/>
            <person name="Gladieux P."/>
            <person name="Hiltunen Thoren M."/>
            <person name="Johannesson H."/>
        </authorList>
    </citation>
    <scope>NUCLEOTIDE SEQUENCE</scope>
    <source>
        <strain evidence="3">CBS 333.67</strain>
    </source>
</reference>
<gene>
    <name evidence="3" type="ORF">B0T15DRAFT_378526</name>
</gene>
<dbReference type="AlphaFoldDB" id="A0AAJ0GT73"/>
<dbReference type="GeneID" id="87883069"/>
<dbReference type="PANTHER" id="PTHR39601:SF2">
    <property type="entry name" value="CHORIOGENIN HMINOR"/>
    <property type="match status" value="1"/>
</dbReference>
<feature type="non-terminal residue" evidence="3">
    <location>
        <position position="827"/>
    </location>
</feature>
<feature type="region of interest" description="Disordered" evidence="1">
    <location>
        <begin position="670"/>
        <end position="703"/>
    </location>
</feature>
<evidence type="ECO:0000313" key="3">
    <source>
        <dbReference type="EMBL" id="KAK3305707.1"/>
    </source>
</evidence>
<dbReference type="EMBL" id="JAUDZG010000004">
    <property type="protein sequence ID" value="KAK3305707.1"/>
    <property type="molecule type" value="Genomic_DNA"/>
</dbReference>
<dbReference type="RefSeq" id="XP_062721487.1">
    <property type="nucleotide sequence ID" value="XM_062864240.1"/>
</dbReference>
<feature type="compositionally biased region" description="Polar residues" evidence="1">
    <location>
        <begin position="88"/>
        <end position="98"/>
    </location>
</feature>
<keyword evidence="4" id="KW-1185">Reference proteome</keyword>
<feature type="region of interest" description="Disordered" evidence="1">
    <location>
        <begin position="329"/>
        <end position="349"/>
    </location>
</feature>
<proteinExistence type="predicted"/>
<feature type="compositionally biased region" description="Basic and acidic residues" evidence="1">
    <location>
        <begin position="43"/>
        <end position="55"/>
    </location>
</feature>
<evidence type="ECO:0000256" key="1">
    <source>
        <dbReference type="SAM" id="MobiDB-lite"/>
    </source>
</evidence>
<dbReference type="PANTHER" id="PTHR39601">
    <property type="entry name" value="CHORIOGENIN HMINOR"/>
    <property type="match status" value="1"/>
</dbReference>
<evidence type="ECO:0000259" key="2">
    <source>
        <dbReference type="Pfam" id="PF26013"/>
    </source>
</evidence>
<evidence type="ECO:0000313" key="4">
    <source>
        <dbReference type="Proteomes" id="UP001273166"/>
    </source>
</evidence>
<reference evidence="3" key="2">
    <citation type="submission" date="2023-06" db="EMBL/GenBank/DDBJ databases">
        <authorList>
            <consortium name="Lawrence Berkeley National Laboratory"/>
            <person name="Mondo S.J."/>
            <person name="Hensen N."/>
            <person name="Bonometti L."/>
            <person name="Westerberg I."/>
            <person name="Brannstrom I.O."/>
            <person name="Guillou S."/>
            <person name="Cros-Aarteil S."/>
            <person name="Calhoun S."/>
            <person name="Haridas S."/>
            <person name="Kuo A."/>
            <person name="Pangilinan J."/>
            <person name="Riley R."/>
            <person name="Labutti K."/>
            <person name="Andreopoulos B."/>
            <person name="Lipzen A."/>
            <person name="Chen C."/>
            <person name="Yanf M."/>
            <person name="Daum C."/>
            <person name="Ng V."/>
            <person name="Clum A."/>
            <person name="Steindorff A."/>
            <person name="Ohm R."/>
            <person name="Martin F."/>
            <person name="Silar P."/>
            <person name="Natvig D."/>
            <person name="Lalanne C."/>
            <person name="Gautier V."/>
            <person name="Ament-Velasquez S.L."/>
            <person name="Kruys A."/>
            <person name="Hutchinson M.I."/>
            <person name="Powell A.J."/>
            <person name="Barry K."/>
            <person name="Miller A.N."/>
            <person name="Grigoriev I.V."/>
            <person name="Debuchy R."/>
            <person name="Gladieux P."/>
            <person name="Thoren M.H."/>
            <person name="Johannesson H."/>
        </authorList>
    </citation>
    <scope>NUCLEOTIDE SEQUENCE</scope>
    <source>
        <strain evidence="3">CBS 333.67</strain>
    </source>
</reference>
<feature type="region of interest" description="Disordered" evidence="1">
    <location>
        <begin position="145"/>
        <end position="215"/>
    </location>
</feature>
<feature type="domain" description="DUF8004" evidence="2">
    <location>
        <begin position="422"/>
        <end position="513"/>
    </location>
</feature>